<reference evidence="3" key="1">
    <citation type="submission" date="2023-08" db="EMBL/GenBank/DDBJ databases">
        <title>A de novo genome assembly of Solanum verrucosum Schlechtendal, a Mexican diploid species geographically isolated from the other diploid A-genome species in potato relatives.</title>
        <authorList>
            <person name="Hosaka K."/>
        </authorList>
    </citation>
    <scope>NUCLEOTIDE SEQUENCE</scope>
    <source>
        <tissue evidence="3">Young leaves</tissue>
    </source>
</reference>
<gene>
    <name evidence="3" type="ORF">MTR67_045732</name>
</gene>
<proteinExistence type="predicted"/>
<protein>
    <recommendedName>
        <fullName evidence="2">Reverse transcriptase zinc-binding domain-containing protein</fullName>
    </recommendedName>
</protein>
<evidence type="ECO:0000313" key="3">
    <source>
        <dbReference type="EMBL" id="WMV52347.1"/>
    </source>
</evidence>
<dbReference type="InterPro" id="IPR026960">
    <property type="entry name" value="RVT-Znf"/>
</dbReference>
<sequence>MLLPWPWKMIWKINVPHKVACFTWLVAREAVLTQDNLMKRGRQLFSRCFFCEIETEITNHLFLHCRVTEKLW</sequence>
<keyword evidence="1" id="KW-0732">Signal</keyword>
<dbReference type="AlphaFoldDB" id="A0AAF0UTY3"/>
<feature type="chain" id="PRO_5042267078" description="Reverse transcriptase zinc-binding domain-containing protein" evidence="1">
    <location>
        <begin position="22"/>
        <end position="72"/>
    </location>
</feature>
<feature type="signal peptide" evidence="1">
    <location>
        <begin position="1"/>
        <end position="21"/>
    </location>
</feature>
<dbReference type="Proteomes" id="UP001234989">
    <property type="component" value="Chromosome 10"/>
</dbReference>
<evidence type="ECO:0000256" key="1">
    <source>
        <dbReference type="SAM" id="SignalP"/>
    </source>
</evidence>
<evidence type="ECO:0000259" key="2">
    <source>
        <dbReference type="Pfam" id="PF13966"/>
    </source>
</evidence>
<feature type="domain" description="Reverse transcriptase zinc-binding" evidence="2">
    <location>
        <begin position="5"/>
        <end position="72"/>
    </location>
</feature>
<evidence type="ECO:0000313" key="4">
    <source>
        <dbReference type="Proteomes" id="UP001234989"/>
    </source>
</evidence>
<organism evidence="3 4">
    <name type="scientific">Solanum verrucosum</name>
    <dbReference type="NCBI Taxonomy" id="315347"/>
    <lineage>
        <taxon>Eukaryota</taxon>
        <taxon>Viridiplantae</taxon>
        <taxon>Streptophyta</taxon>
        <taxon>Embryophyta</taxon>
        <taxon>Tracheophyta</taxon>
        <taxon>Spermatophyta</taxon>
        <taxon>Magnoliopsida</taxon>
        <taxon>eudicotyledons</taxon>
        <taxon>Gunneridae</taxon>
        <taxon>Pentapetalae</taxon>
        <taxon>asterids</taxon>
        <taxon>lamiids</taxon>
        <taxon>Solanales</taxon>
        <taxon>Solanaceae</taxon>
        <taxon>Solanoideae</taxon>
        <taxon>Solaneae</taxon>
        <taxon>Solanum</taxon>
    </lineage>
</organism>
<dbReference type="Pfam" id="PF13966">
    <property type="entry name" value="zf-RVT"/>
    <property type="match status" value="1"/>
</dbReference>
<name>A0AAF0UTY3_SOLVR</name>
<keyword evidence="4" id="KW-1185">Reference proteome</keyword>
<accession>A0AAF0UTY3</accession>
<dbReference type="EMBL" id="CP133621">
    <property type="protein sequence ID" value="WMV52347.1"/>
    <property type="molecule type" value="Genomic_DNA"/>
</dbReference>